<evidence type="ECO:0000313" key="2">
    <source>
        <dbReference type="EMBL" id="TWH89459.1"/>
    </source>
</evidence>
<dbReference type="GO" id="GO:0006596">
    <property type="term" value="P:polyamine biosynthetic process"/>
    <property type="evidence" value="ECO:0007669"/>
    <property type="project" value="UniProtKB-KW"/>
</dbReference>
<sequence>MKGLFLAIAAEVATIPVELIDTADLPDGGTLRLLRRGDDYSIRFRDNELMGNQVRQSEEALAILACQRLPHHDSRVLIGGLGMGFTLGAVLKSLPATAAITVSELVPAIVEWAKGPLAHLFHDYLADARVSLEMGDVHDAIVKETVGYDAILLDVDNGPDGLIHLANERLYCNWGLRAAHAALRPKGILAIWSAYADDDFVARLEHARFDVDEVQVAVLIDGENTTHRIWFATRQE</sequence>
<proteinExistence type="predicted"/>
<comment type="caution">
    <text evidence="2">The sequence shown here is derived from an EMBL/GenBank/DDBJ whole genome shotgun (WGS) entry which is preliminary data.</text>
</comment>
<gene>
    <name evidence="2" type="ORF">IQ35_03835</name>
</gene>
<organism evidence="2 3">
    <name type="scientific">Sphingobium wenxiniae (strain DSM 21828 / CGMCC 1.7748 / JZ-1)</name>
    <dbReference type="NCBI Taxonomy" id="595605"/>
    <lineage>
        <taxon>Bacteria</taxon>
        <taxon>Pseudomonadati</taxon>
        <taxon>Pseudomonadota</taxon>
        <taxon>Alphaproteobacteria</taxon>
        <taxon>Sphingomonadales</taxon>
        <taxon>Sphingomonadaceae</taxon>
        <taxon>Sphingobium</taxon>
    </lineage>
</organism>
<evidence type="ECO:0000256" key="1">
    <source>
        <dbReference type="ARBA" id="ARBA00023115"/>
    </source>
</evidence>
<accession>A0A562K206</accession>
<dbReference type="EMBL" id="VLKK01000031">
    <property type="protein sequence ID" value="TWH89459.1"/>
    <property type="molecule type" value="Genomic_DNA"/>
</dbReference>
<keyword evidence="1" id="KW-0620">Polyamine biosynthesis</keyword>
<evidence type="ECO:0000313" key="3">
    <source>
        <dbReference type="Proteomes" id="UP000316624"/>
    </source>
</evidence>
<name>A0A562K206_SPHWJ</name>
<dbReference type="Gene3D" id="3.40.50.150">
    <property type="entry name" value="Vaccinia Virus protein VP39"/>
    <property type="match status" value="1"/>
</dbReference>
<dbReference type="SUPFAM" id="SSF53335">
    <property type="entry name" value="S-adenosyl-L-methionine-dependent methyltransferases"/>
    <property type="match status" value="1"/>
</dbReference>
<evidence type="ECO:0008006" key="4">
    <source>
        <dbReference type="Google" id="ProtNLM"/>
    </source>
</evidence>
<dbReference type="AlphaFoldDB" id="A0A562K206"/>
<dbReference type="Proteomes" id="UP000316624">
    <property type="component" value="Unassembled WGS sequence"/>
</dbReference>
<reference evidence="2 3" key="1">
    <citation type="journal article" date="2015" name="Stand. Genomic Sci.">
        <title>Genomic Encyclopedia of Bacterial and Archaeal Type Strains, Phase III: the genomes of soil and plant-associated and newly described type strains.</title>
        <authorList>
            <person name="Whitman W.B."/>
            <person name="Woyke T."/>
            <person name="Klenk H.P."/>
            <person name="Zhou Y."/>
            <person name="Lilburn T.G."/>
            <person name="Beck B.J."/>
            <person name="De Vos P."/>
            <person name="Vandamme P."/>
            <person name="Eisen J.A."/>
            <person name="Garrity G."/>
            <person name="Hugenholtz P."/>
            <person name="Kyrpides N.C."/>
        </authorList>
    </citation>
    <scope>NUCLEOTIDE SEQUENCE [LARGE SCALE GENOMIC DNA]</scope>
    <source>
        <strain evidence="2 3">CGMCC 1.7748</strain>
    </source>
</reference>
<dbReference type="InterPro" id="IPR029063">
    <property type="entry name" value="SAM-dependent_MTases_sf"/>
</dbReference>
<dbReference type="PANTHER" id="PTHR43317">
    <property type="entry name" value="THERMOSPERMINE SYNTHASE ACAULIS5"/>
    <property type="match status" value="1"/>
</dbReference>
<dbReference type="PANTHER" id="PTHR43317:SF3">
    <property type="entry name" value="BLR2883 PROTEIN"/>
    <property type="match status" value="1"/>
</dbReference>
<keyword evidence="3" id="KW-1185">Reference proteome</keyword>
<protein>
    <recommendedName>
        <fullName evidence="4">Spermidine synthase</fullName>
    </recommendedName>
</protein>